<protein>
    <submittedName>
        <fullName evidence="1">Uncharacterized protein</fullName>
    </submittedName>
</protein>
<name>A0ACB9YHC3_9PEZI</name>
<reference evidence="1 2" key="1">
    <citation type="journal article" date="2022" name="New Phytol.">
        <title>Ecological generalism drives hyperdiversity of secondary metabolite gene clusters in xylarialean endophytes.</title>
        <authorList>
            <person name="Franco M.E.E."/>
            <person name="Wisecaver J.H."/>
            <person name="Arnold A.E."/>
            <person name="Ju Y.M."/>
            <person name="Slot J.C."/>
            <person name="Ahrendt S."/>
            <person name="Moore L.P."/>
            <person name="Eastman K.E."/>
            <person name="Scott K."/>
            <person name="Konkel Z."/>
            <person name="Mondo S.J."/>
            <person name="Kuo A."/>
            <person name="Hayes R.D."/>
            <person name="Haridas S."/>
            <person name="Andreopoulos B."/>
            <person name="Riley R."/>
            <person name="LaButti K."/>
            <person name="Pangilinan J."/>
            <person name="Lipzen A."/>
            <person name="Amirebrahimi M."/>
            <person name="Yan J."/>
            <person name="Adam C."/>
            <person name="Keymanesh K."/>
            <person name="Ng V."/>
            <person name="Louie K."/>
            <person name="Northen T."/>
            <person name="Drula E."/>
            <person name="Henrissat B."/>
            <person name="Hsieh H.M."/>
            <person name="Youens-Clark K."/>
            <person name="Lutzoni F."/>
            <person name="Miadlikowska J."/>
            <person name="Eastwood D.C."/>
            <person name="Hamelin R.C."/>
            <person name="Grigoriev I.V."/>
            <person name="U'Ren J.M."/>
        </authorList>
    </citation>
    <scope>NUCLEOTIDE SEQUENCE [LARGE SCALE GENOMIC DNA]</scope>
    <source>
        <strain evidence="1 2">CBS 119005</strain>
    </source>
</reference>
<proteinExistence type="predicted"/>
<organism evidence="1 2">
    <name type="scientific">Hypoxylon rubiginosum</name>
    <dbReference type="NCBI Taxonomy" id="110542"/>
    <lineage>
        <taxon>Eukaryota</taxon>
        <taxon>Fungi</taxon>
        <taxon>Dikarya</taxon>
        <taxon>Ascomycota</taxon>
        <taxon>Pezizomycotina</taxon>
        <taxon>Sordariomycetes</taxon>
        <taxon>Xylariomycetidae</taxon>
        <taxon>Xylariales</taxon>
        <taxon>Hypoxylaceae</taxon>
        <taxon>Hypoxylon</taxon>
    </lineage>
</organism>
<dbReference type="EMBL" id="MU393707">
    <property type="protein sequence ID" value="KAI4858646.1"/>
    <property type="molecule type" value="Genomic_DNA"/>
</dbReference>
<keyword evidence="2" id="KW-1185">Reference proteome</keyword>
<sequence length="316" mass="33290">MQNLCPTEGTLCVRQKEIGRTVNETYFRPALRYKVAAVFDCGPFNPCVYTGSDLRTQGEDGVSKVMHRGPSYPATPITRASITARITSGLVTANRHRILGPAICVPKPMANSPAGPPPKVNFLTLLDKIQLAHGTTLGEGDTSSAVSPWLARRLIPPLNIAPSDPRALSALAALAALAASALPCSFDEGGCTNSIEALNEEVYLAGGAAYTSEPHHGAVPGFGIKDALALEEVLATVNGTEGCKESKVEGQGRRPAGDAGLYGTLSGWPRSRSRYVSLLVYFPISVSLWLTIASESKEKKVGISFVTASGGEQGRP</sequence>
<gene>
    <name evidence="1" type="ORF">F4820DRAFT_454662</name>
</gene>
<comment type="caution">
    <text evidence="1">The sequence shown here is derived from an EMBL/GenBank/DDBJ whole genome shotgun (WGS) entry which is preliminary data.</text>
</comment>
<accession>A0ACB9YHC3</accession>
<evidence type="ECO:0000313" key="2">
    <source>
        <dbReference type="Proteomes" id="UP001497700"/>
    </source>
</evidence>
<evidence type="ECO:0000313" key="1">
    <source>
        <dbReference type="EMBL" id="KAI4858646.1"/>
    </source>
</evidence>
<dbReference type="Proteomes" id="UP001497700">
    <property type="component" value="Unassembled WGS sequence"/>
</dbReference>